<sequence>MQLVQLVAVTFFFFAGFVAAIPGPVEMRSPENDISELLESRGTIHCANVAKIKRPTRYEKEGCIPERSRGFGPAHNCFNKGGRAYLCVQGGQSFCIHGSSVKKNNYENGECFM</sequence>
<evidence type="ECO:0000313" key="3">
    <source>
        <dbReference type="Proteomes" id="UP000521872"/>
    </source>
</evidence>
<name>A0A8H4QWT7_9AGAR</name>
<proteinExistence type="predicted"/>
<dbReference type="EMBL" id="JAACJL010000017">
    <property type="protein sequence ID" value="KAF4618887.1"/>
    <property type="molecule type" value="Genomic_DNA"/>
</dbReference>
<keyword evidence="1" id="KW-0732">Signal</keyword>
<organism evidence="2 3">
    <name type="scientific">Agrocybe pediades</name>
    <dbReference type="NCBI Taxonomy" id="84607"/>
    <lineage>
        <taxon>Eukaryota</taxon>
        <taxon>Fungi</taxon>
        <taxon>Dikarya</taxon>
        <taxon>Basidiomycota</taxon>
        <taxon>Agaricomycotina</taxon>
        <taxon>Agaricomycetes</taxon>
        <taxon>Agaricomycetidae</taxon>
        <taxon>Agaricales</taxon>
        <taxon>Agaricineae</taxon>
        <taxon>Strophariaceae</taxon>
        <taxon>Agrocybe</taxon>
    </lineage>
</organism>
<gene>
    <name evidence="2" type="ORF">D9613_009809</name>
</gene>
<feature type="chain" id="PRO_5034804062" evidence="1">
    <location>
        <begin position="21"/>
        <end position="113"/>
    </location>
</feature>
<protein>
    <submittedName>
        <fullName evidence="2">Uncharacterized protein</fullName>
    </submittedName>
</protein>
<reference evidence="2 3" key="1">
    <citation type="submission" date="2019-12" db="EMBL/GenBank/DDBJ databases">
        <authorList>
            <person name="Floudas D."/>
            <person name="Bentzer J."/>
            <person name="Ahren D."/>
            <person name="Johansson T."/>
            <person name="Persson P."/>
            <person name="Tunlid A."/>
        </authorList>
    </citation>
    <scope>NUCLEOTIDE SEQUENCE [LARGE SCALE GENOMIC DNA]</scope>
    <source>
        <strain evidence="2 3">CBS 102.39</strain>
    </source>
</reference>
<evidence type="ECO:0000256" key="1">
    <source>
        <dbReference type="SAM" id="SignalP"/>
    </source>
</evidence>
<dbReference type="Proteomes" id="UP000521872">
    <property type="component" value="Unassembled WGS sequence"/>
</dbReference>
<accession>A0A8H4QWT7</accession>
<keyword evidence="3" id="KW-1185">Reference proteome</keyword>
<comment type="caution">
    <text evidence="2">The sequence shown here is derived from an EMBL/GenBank/DDBJ whole genome shotgun (WGS) entry which is preliminary data.</text>
</comment>
<dbReference type="AlphaFoldDB" id="A0A8H4QWT7"/>
<feature type="signal peptide" evidence="1">
    <location>
        <begin position="1"/>
        <end position="20"/>
    </location>
</feature>
<evidence type="ECO:0000313" key="2">
    <source>
        <dbReference type="EMBL" id="KAF4618887.1"/>
    </source>
</evidence>